<dbReference type="Pfam" id="PF22818">
    <property type="entry name" value="ApeI-like"/>
    <property type="match status" value="1"/>
</dbReference>
<proteinExistence type="predicted"/>
<feature type="domain" description="ApeI dehydratase-like" evidence="1">
    <location>
        <begin position="14"/>
        <end position="111"/>
    </location>
</feature>
<dbReference type="InterPro" id="IPR029069">
    <property type="entry name" value="HotDog_dom_sf"/>
</dbReference>
<reference evidence="2 3" key="1">
    <citation type="submission" date="2023-01" db="EMBL/GenBank/DDBJ databases">
        <title>Vibrio sp. KJ40-1 sp.nov, isolated from marine algae.</title>
        <authorList>
            <person name="Butt M."/>
            <person name="Kim J.M.J."/>
            <person name="Jeon C.O.C."/>
        </authorList>
    </citation>
    <scope>NUCLEOTIDE SEQUENCE [LARGE SCALE GENOMIC DNA]</scope>
    <source>
        <strain evidence="2 3">KJ40-1</strain>
    </source>
</reference>
<keyword evidence="3" id="KW-1185">Reference proteome</keyword>
<dbReference type="InterPro" id="IPR016962">
    <property type="entry name" value="Dehydrase_ECs4332_prd"/>
</dbReference>
<dbReference type="SUPFAM" id="SSF54637">
    <property type="entry name" value="Thioesterase/thiol ester dehydrase-isomerase"/>
    <property type="match status" value="1"/>
</dbReference>
<gene>
    <name evidence="2" type="ORF">PGX00_06135</name>
</gene>
<comment type="caution">
    <text evidence="2">The sequence shown here is derived from an EMBL/GenBank/DDBJ whole genome shotgun (WGS) entry which is preliminary data.</text>
</comment>
<dbReference type="InterPro" id="IPR054545">
    <property type="entry name" value="ApeI-like"/>
</dbReference>
<evidence type="ECO:0000259" key="1">
    <source>
        <dbReference type="Pfam" id="PF22818"/>
    </source>
</evidence>
<dbReference type="RefSeq" id="WP_272133715.1">
    <property type="nucleotide sequence ID" value="NZ_JAQLOI010000001.1"/>
</dbReference>
<dbReference type="Gene3D" id="3.10.129.10">
    <property type="entry name" value="Hotdog Thioesterase"/>
    <property type="match status" value="1"/>
</dbReference>
<protein>
    <submittedName>
        <fullName evidence="2">3-hydroxyacyl-ACP dehydratase</fullName>
    </submittedName>
</protein>
<evidence type="ECO:0000313" key="2">
    <source>
        <dbReference type="EMBL" id="MDB1123261.1"/>
    </source>
</evidence>
<dbReference type="Proteomes" id="UP001210678">
    <property type="component" value="Unassembled WGS sequence"/>
</dbReference>
<name>A0ABT4YPY1_9VIBR</name>
<evidence type="ECO:0000313" key="3">
    <source>
        <dbReference type="Proteomes" id="UP001210678"/>
    </source>
</evidence>
<accession>A0ABT4YPY1</accession>
<organism evidence="2 3">
    <name type="scientific">Vibrio algarum</name>
    <dbReference type="NCBI Taxonomy" id="3020714"/>
    <lineage>
        <taxon>Bacteria</taxon>
        <taxon>Pseudomonadati</taxon>
        <taxon>Pseudomonadota</taxon>
        <taxon>Gammaproteobacteria</taxon>
        <taxon>Vibrionales</taxon>
        <taxon>Vibrionaceae</taxon>
        <taxon>Vibrio</taxon>
    </lineage>
</organism>
<dbReference type="EMBL" id="JAQLOI010000001">
    <property type="protein sequence ID" value="MDB1123261.1"/>
    <property type="molecule type" value="Genomic_DNA"/>
</dbReference>
<dbReference type="PIRSF" id="PIRSF030962">
    <property type="entry name" value="Dehydrase_ECs4332_prd"/>
    <property type="match status" value="1"/>
</dbReference>
<sequence length="118" mass="13651">MMKRKPQVLSHVIENHSVTLALKVDRDIQDFEGHFPTFPLLPGVTQIDWVLYYAEYYLNLSLPFIGMEVIKFQEPILPEAIVNLQINWDETKGKLQFTYTSAQTTTHSTGKIKLGRKE</sequence>